<dbReference type="AlphaFoldDB" id="A0A9X3Z5W5"/>
<protein>
    <submittedName>
        <fullName evidence="3">Esterase-like activity of phytase family protein</fullName>
    </submittedName>
</protein>
<organism evidence="3 4">
    <name type="scientific">Govanella unica</name>
    <dbReference type="NCBI Taxonomy" id="2975056"/>
    <lineage>
        <taxon>Bacteria</taxon>
        <taxon>Pseudomonadati</taxon>
        <taxon>Pseudomonadota</taxon>
        <taxon>Alphaproteobacteria</taxon>
        <taxon>Emcibacterales</taxon>
        <taxon>Govanellaceae</taxon>
        <taxon>Govanella</taxon>
    </lineage>
</organism>
<gene>
    <name evidence="3" type="ORF">NYP16_01100</name>
</gene>
<dbReference type="InterPro" id="IPR027372">
    <property type="entry name" value="Phytase-like_dom"/>
</dbReference>
<evidence type="ECO:0000313" key="3">
    <source>
        <dbReference type="EMBL" id="MDA5192555.1"/>
    </source>
</evidence>
<reference evidence="3" key="1">
    <citation type="submission" date="2022-08" db="EMBL/GenBank/DDBJ databases">
        <authorList>
            <person name="Vandamme P."/>
            <person name="Hettiarachchi A."/>
            <person name="Peeters C."/>
            <person name="Cnockaert M."/>
            <person name="Carlier A."/>
        </authorList>
    </citation>
    <scope>NUCLEOTIDE SEQUENCE</scope>
    <source>
        <strain evidence="3">LMG 31809</strain>
    </source>
</reference>
<keyword evidence="1" id="KW-0732">Signal</keyword>
<proteinExistence type="predicted"/>
<dbReference type="EMBL" id="JANWOI010000001">
    <property type="protein sequence ID" value="MDA5192555.1"/>
    <property type="molecule type" value="Genomic_DNA"/>
</dbReference>
<evidence type="ECO:0000313" key="4">
    <source>
        <dbReference type="Proteomes" id="UP001141619"/>
    </source>
</evidence>
<evidence type="ECO:0000256" key="1">
    <source>
        <dbReference type="SAM" id="SignalP"/>
    </source>
</evidence>
<comment type="caution">
    <text evidence="3">The sequence shown here is derived from an EMBL/GenBank/DDBJ whole genome shotgun (WGS) entry which is preliminary data.</text>
</comment>
<dbReference type="SUPFAM" id="SSF82171">
    <property type="entry name" value="DPP6 N-terminal domain-like"/>
    <property type="match status" value="1"/>
</dbReference>
<dbReference type="Proteomes" id="UP001141619">
    <property type="component" value="Unassembled WGS sequence"/>
</dbReference>
<name>A0A9X3Z5W5_9PROT</name>
<evidence type="ECO:0000259" key="2">
    <source>
        <dbReference type="Pfam" id="PF13449"/>
    </source>
</evidence>
<feature type="chain" id="PRO_5040804835" evidence="1">
    <location>
        <begin position="19"/>
        <end position="346"/>
    </location>
</feature>
<dbReference type="PIRSF" id="PIRSF031900">
    <property type="entry name" value="UCP031900"/>
    <property type="match status" value="1"/>
</dbReference>
<feature type="domain" description="Phytase-like" evidence="2">
    <location>
        <begin position="73"/>
        <end position="331"/>
    </location>
</feature>
<keyword evidence="4" id="KW-1185">Reference proteome</keyword>
<dbReference type="RefSeq" id="WP_274942260.1">
    <property type="nucleotide sequence ID" value="NZ_JANWOI010000001.1"/>
</dbReference>
<feature type="signal peptide" evidence="1">
    <location>
        <begin position="1"/>
        <end position="18"/>
    </location>
</feature>
<sequence>MKQLVVALLMLITGLALAPAEASSPIKTSPEGAATTSPVSFEAIPLNLEDRSKTRVGKLTYLGGLKIKSSDPRLGGLSSLIISEDGSQMLTVSDCGLWVGASLDYTNGQLTGLHNLVISPLLGLKGESLYSCDTAKHNGDAESLTELPGIGLVVGFEGWHRLWVYGATMNDYMMHKLPHPLPLPVTIMDELATLPNNGGIESLTTLKDGRTLVAISEDNPKGGDIVPAWIIGETQISRFSYVASEGFRASDLTTLPDGDLMVLERRLTLMQGLGARLKRIRKEDLRDGKIVYGEEVATLSYPYNIDNMEGIAARTGPDGKTLIYIVSDDNYFPLQRTILMMFRLED</sequence>
<dbReference type="Pfam" id="PF13449">
    <property type="entry name" value="Phytase-like"/>
    <property type="match status" value="1"/>
</dbReference>
<reference evidence="3" key="2">
    <citation type="journal article" date="2023" name="Syst. Appl. Microbiol.">
        <title>Govania unica gen. nov., sp. nov., a rare biosphere bacterium that represents a novel family in the class Alphaproteobacteria.</title>
        <authorList>
            <person name="Vandamme P."/>
            <person name="Peeters C."/>
            <person name="Hettiarachchi A."/>
            <person name="Cnockaert M."/>
            <person name="Carlier A."/>
        </authorList>
    </citation>
    <scope>NUCLEOTIDE SEQUENCE</scope>
    <source>
        <strain evidence="3">LMG 31809</strain>
    </source>
</reference>
<dbReference type="InterPro" id="IPR014567">
    <property type="entry name" value="UCP031900"/>
</dbReference>
<accession>A0A9X3Z5W5</accession>